<name>A0A9N9BCG9_FUNMO</name>
<dbReference type="Proteomes" id="UP000789375">
    <property type="component" value="Unassembled WGS sequence"/>
</dbReference>
<gene>
    <name evidence="1" type="ORF">FMOSSE_LOCUS7064</name>
</gene>
<reference evidence="1" key="1">
    <citation type="submission" date="2021-06" db="EMBL/GenBank/DDBJ databases">
        <authorList>
            <person name="Kallberg Y."/>
            <person name="Tangrot J."/>
            <person name="Rosling A."/>
        </authorList>
    </citation>
    <scope>NUCLEOTIDE SEQUENCE</scope>
    <source>
        <strain evidence="1">87-6 pot B 2015</strain>
    </source>
</reference>
<dbReference type="EMBL" id="CAJVPP010001590">
    <property type="protein sequence ID" value="CAG8563215.1"/>
    <property type="molecule type" value="Genomic_DNA"/>
</dbReference>
<evidence type="ECO:0000313" key="2">
    <source>
        <dbReference type="Proteomes" id="UP000789375"/>
    </source>
</evidence>
<comment type="caution">
    <text evidence="1">The sequence shown here is derived from an EMBL/GenBank/DDBJ whole genome shotgun (WGS) entry which is preliminary data.</text>
</comment>
<evidence type="ECO:0000313" key="1">
    <source>
        <dbReference type="EMBL" id="CAG8563215.1"/>
    </source>
</evidence>
<feature type="non-terminal residue" evidence="1">
    <location>
        <position position="52"/>
    </location>
</feature>
<sequence>MVISRLDLNNLVYILHEIALDLVDKLSAWLWSLHFTMLSPKSCGFLKMKRDG</sequence>
<organism evidence="1 2">
    <name type="scientific">Funneliformis mosseae</name>
    <name type="common">Endomycorrhizal fungus</name>
    <name type="synonym">Glomus mosseae</name>
    <dbReference type="NCBI Taxonomy" id="27381"/>
    <lineage>
        <taxon>Eukaryota</taxon>
        <taxon>Fungi</taxon>
        <taxon>Fungi incertae sedis</taxon>
        <taxon>Mucoromycota</taxon>
        <taxon>Glomeromycotina</taxon>
        <taxon>Glomeromycetes</taxon>
        <taxon>Glomerales</taxon>
        <taxon>Glomeraceae</taxon>
        <taxon>Funneliformis</taxon>
    </lineage>
</organism>
<keyword evidence="2" id="KW-1185">Reference proteome</keyword>
<dbReference type="AlphaFoldDB" id="A0A9N9BCG9"/>
<proteinExistence type="predicted"/>
<accession>A0A9N9BCG9</accession>
<protein>
    <submittedName>
        <fullName evidence="1">16479_t:CDS:1</fullName>
    </submittedName>
</protein>